<dbReference type="InterPro" id="IPR005599">
    <property type="entry name" value="GPI_mannosylTrfase"/>
</dbReference>
<keyword evidence="7 9" id="KW-1133">Transmembrane helix</keyword>
<evidence type="ECO:0000313" key="10">
    <source>
        <dbReference type="EMBL" id="NBC35784.1"/>
    </source>
</evidence>
<keyword evidence="11" id="KW-1185">Reference proteome</keyword>
<dbReference type="RefSeq" id="WP_161717090.1">
    <property type="nucleotide sequence ID" value="NZ_JAAAPO010000002.1"/>
</dbReference>
<feature type="transmembrane region" description="Helical" evidence="9">
    <location>
        <begin position="353"/>
        <end position="372"/>
    </location>
</feature>
<organism evidence="10 11">
    <name type="scientific">Novosphingobium ovatum</name>
    <dbReference type="NCBI Taxonomy" id="1908523"/>
    <lineage>
        <taxon>Bacteria</taxon>
        <taxon>Pseudomonadati</taxon>
        <taxon>Pseudomonadota</taxon>
        <taxon>Alphaproteobacteria</taxon>
        <taxon>Sphingomonadales</taxon>
        <taxon>Sphingomonadaceae</taxon>
        <taxon>Novosphingobium</taxon>
    </lineage>
</organism>
<feature type="transmembrane region" description="Helical" evidence="9">
    <location>
        <begin position="154"/>
        <end position="171"/>
    </location>
</feature>
<name>A0ABW9XB89_9SPHN</name>
<dbReference type="Pfam" id="PF03901">
    <property type="entry name" value="Glyco_transf_22"/>
    <property type="match status" value="1"/>
</dbReference>
<evidence type="ECO:0000256" key="9">
    <source>
        <dbReference type="SAM" id="Phobius"/>
    </source>
</evidence>
<feature type="transmembrane region" description="Helical" evidence="9">
    <location>
        <begin position="268"/>
        <end position="290"/>
    </location>
</feature>
<evidence type="ECO:0000256" key="1">
    <source>
        <dbReference type="ARBA" id="ARBA00004127"/>
    </source>
</evidence>
<evidence type="ECO:0000256" key="6">
    <source>
        <dbReference type="ARBA" id="ARBA00022824"/>
    </source>
</evidence>
<dbReference type="PANTHER" id="PTHR22760">
    <property type="entry name" value="GLYCOSYLTRANSFERASE"/>
    <property type="match status" value="1"/>
</dbReference>
<gene>
    <name evidence="10" type="ORF">GTZ99_04345</name>
</gene>
<evidence type="ECO:0000256" key="2">
    <source>
        <dbReference type="ARBA" id="ARBA00004586"/>
    </source>
</evidence>
<dbReference type="Proteomes" id="UP000753724">
    <property type="component" value="Unassembled WGS sequence"/>
</dbReference>
<dbReference type="EMBL" id="JAAAPO010000002">
    <property type="protein sequence ID" value="NBC35784.1"/>
    <property type="molecule type" value="Genomic_DNA"/>
</dbReference>
<protein>
    <submittedName>
        <fullName evidence="10">Mannosyltransferase</fullName>
    </submittedName>
</protein>
<feature type="transmembrane region" description="Helical" evidence="9">
    <location>
        <begin position="127"/>
        <end position="147"/>
    </location>
</feature>
<keyword evidence="8 9" id="KW-0472">Membrane</keyword>
<feature type="transmembrane region" description="Helical" evidence="9">
    <location>
        <begin position="183"/>
        <end position="210"/>
    </location>
</feature>
<dbReference type="GO" id="GO:0016757">
    <property type="term" value="F:glycosyltransferase activity"/>
    <property type="evidence" value="ECO:0007669"/>
    <property type="project" value="UniProtKB-KW"/>
</dbReference>
<feature type="transmembrane region" description="Helical" evidence="9">
    <location>
        <begin position="297"/>
        <end position="314"/>
    </location>
</feature>
<accession>A0ABW9XB89</accession>
<evidence type="ECO:0000256" key="5">
    <source>
        <dbReference type="ARBA" id="ARBA00022692"/>
    </source>
</evidence>
<feature type="transmembrane region" description="Helical" evidence="9">
    <location>
        <begin position="222"/>
        <end position="248"/>
    </location>
</feature>
<evidence type="ECO:0000313" key="11">
    <source>
        <dbReference type="Proteomes" id="UP000753724"/>
    </source>
</evidence>
<keyword evidence="5 9" id="KW-0812">Transmembrane</keyword>
<evidence type="ECO:0000256" key="8">
    <source>
        <dbReference type="ARBA" id="ARBA00023136"/>
    </source>
</evidence>
<feature type="transmembrane region" description="Helical" evidence="9">
    <location>
        <begin position="102"/>
        <end position="121"/>
    </location>
</feature>
<keyword evidence="4" id="KW-0808">Transferase</keyword>
<sequence length="503" mass="55688">MTFIQAARMSLRSRGFWLSKNRLVGLVALAAILFRVAMACQPGFHQPDEIWQYVEPAWGWITGHWIATWEFHVGLRGWLVPMMFRPILATAQAIAPGAQIDLALLRLVIGLISLVIPYTFWRLGAKISASHAIVAGWVGAIWPEVFYFSTRPSGENLATILIMSAILAFYANPRKETFRTIWIGFSLALAAAIRFQYLPAIGVLGLAALYAQCSVQKSARMFIGAAAGLALSAAADLAAGQPPFGWLMTNFSMNLSQNRSAFFGTQPAWWYGDQIIRTWSIGTIVFIPAIVIAARRFPLLLAIGLITIVTHSLIPHKEYRFILLGQLQLIFLAAIGTVDIFQKIRWSSFESSRIYAIVMPLWFALAMTTSLITPFVDNWGKGRALFHSMALASGDPALCGLAIYRAPHHPTASYALLGRSVPILLIDGPNAKLVAAANASSFNMAFAPRYAETELPNSYRLVRCEFPHKRAKDQYYCIFKRPGLCPGVSRDFDYNASLSRLGH</sequence>
<comment type="subcellular location">
    <subcellularLocation>
        <location evidence="1">Endomembrane system</location>
        <topology evidence="1">Multi-pass membrane protein</topology>
    </subcellularLocation>
    <subcellularLocation>
        <location evidence="2">Endoplasmic reticulum membrane</location>
    </subcellularLocation>
</comment>
<evidence type="ECO:0000256" key="3">
    <source>
        <dbReference type="ARBA" id="ARBA00022676"/>
    </source>
</evidence>
<evidence type="ECO:0000256" key="7">
    <source>
        <dbReference type="ARBA" id="ARBA00022989"/>
    </source>
</evidence>
<keyword evidence="3 10" id="KW-0328">Glycosyltransferase</keyword>
<proteinExistence type="predicted"/>
<feature type="transmembrane region" description="Helical" evidence="9">
    <location>
        <begin position="320"/>
        <end position="341"/>
    </location>
</feature>
<keyword evidence="6" id="KW-0256">Endoplasmic reticulum</keyword>
<evidence type="ECO:0000256" key="4">
    <source>
        <dbReference type="ARBA" id="ARBA00022679"/>
    </source>
</evidence>
<reference evidence="11" key="1">
    <citation type="submission" date="2020-01" db="EMBL/GenBank/DDBJ databases">
        <title>Sphingomonas sp. strain CSW-10.</title>
        <authorList>
            <person name="Chen W.-M."/>
        </authorList>
    </citation>
    <scope>NUCLEOTIDE SEQUENCE [LARGE SCALE GENOMIC DNA]</scope>
    <source>
        <strain evidence="11">FSY-8</strain>
    </source>
</reference>
<comment type="caution">
    <text evidence="10">The sequence shown here is derived from an EMBL/GenBank/DDBJ whole genome shotgun (WGS) entry which is preliminary data.</text>
</comment>